<accession>D3EZW0</accession>
<dbReference type="STRING" id="469383.Cwoe_1508"/>
<dbReference type="eggNOG" id="ENOG5032R60">
    <property type="taxonomic scope" value="Bacteria"/>
</dbReference>
<reference evidence="3" key="2">
    <citation type="submission" date="2010-01" db="EMBL/GenBank/DDBJ databases">
        <title>The complete genome of Conexibacter woesei DSM 14684.</title>
        <authorList>
            <consortium name="US DOE Joint Genome Institute (JGI-PGF)"/>
            <person name="Lucas S."/>
            <person name="Copeland A."/>
            <person name="Lapidus A."/>
            <person name="Glavina del Rio T."/>
            <person name="Dalin E."/>
            <person name="Tice H."/>
            <person name="Bruce D."/>
            <person name="Goodwin L."/>
            <person name="Pitluck S."/>
            <person name="Kyrpides N."/>
            <person name="Mavromatis K."/>
            <person name="Ivanova N."/>
            <person name="Mikhailova N."/>
            <person name="Chertkov O."/>
            <person name="Brettin T."/>
            <person name="Detter J.C."/>
            <person name="Han C."/>
            <person name="Larimer F."/>
            <person name="Land M."/>
            <person name="Hauser L."/>
            <person name="Markowitz V."/>
            <person name="Cheng J.-F."/>
            <person name="Hugenholtz P."/>
            <person name="Woyke T."/>
            <person name="Wu D."/>
            <person name="Pukall R."/>
            <person name="Steenblock K."/>
            <person name="Schneider S."/>
            <person name="Klenk H.-P."/>
            <person name="Eisen J.A."/>
        </authorList>
    </citation>
    <scope>NUCLEOTIDE SEQUENCE [LARGE SCALE GENOMIC DNA]</scope>
    <source>
        <strain evidence="3">DSM 14684 / CIP 108061 / JCM 11494 / NBRC 100937 / ID131577</strain>
    </source>
</reference>
<organism evidence="2 3">
    <name type="scientific">Conexibacter woesei (strain DSM 14684 / CCUG 47730 / CIP 108061 / JCM 11494 / NBRC 100937 / ID131577)</name>
    <dbReference type="NCBI Taxonomy" id="469383"/>
    <lineage>
        <taxon>Bacteria</taxon>
        <taxon>Bacillati</taxon>
        <taxon>Actinomycetota</taxon>
        <taxon>Thermoleophilia</taxon>
        <taxon>Solirubrobacterales</taxon>
        <taxon>Conexibacteraceae</taxon>
        <taxon>Conexibacter</taxon>
    </lineage>
</organism>
<keyword evidence="1" id="KW-0812">Transmembrane</keyword>
<feature type="transmembrane region" description="Helical" evidence="1">
    <location>
        <begin position="63"/>
        <end position="83"/>
    </location>
</feature>
<gene>
    <name evidence="2" type="ordered locus">Cwoe_1508</name>
</gene>
<reference evidence="2 3" key="1">
    <citation type="journal article" date="2010" name="Stand. Genomic Sci.">
        <title>Complete genome sequence of Conexibacter woesei type strain (ID131577).</title>
        <authorList>
            <person name="Pukall R."/>
            <person name="Lapidus A."/>
            <person name="Glavina Del Rio T."/>
            <person name="Copeland A."/>
            <person name="Tice H."/>
            <person name="Cheng J.-F."/>
            <person name="Lucas S."/>
            <person name="Chen F."/>
            <person name="Nolan M."/>
            <person name="Bruce D."/>
            <person name="Goodwin L."/>
            <person name="Pitluck S."/>
            <person name="Mavromatis K."/>
            <person name="Ivanova N."/>
            <person name="Ovchinnikova G."/>
            <person name="Pati A."/>
            <person name="Chen A."/>
            <person name="Palaniappan K."/>
            <person name="Land M."/>
            <person name="Hauser L."/>
            <person name="Chang Y.-J."/>
            <person name="Jeffries C.D."/>
            <person name="Chain P."/>
            <person name="Meincke L."/>
            <person name="Sims D."/>
            <person name="Brettin T."/>
            <person name="Detter J.C."/>
            <person name="Rohde M."/>
            <person name="Goeker M."/>
            <person name="Bristow J."/>
            <person name="Eisen J.A."/>
            <person name="Markowitz V."/>
            <person name="Kyrpides N.C."/>
            <person name="Klenk H.-P."/>
            <person name="Hugenholtz P."/>
        </authorList>
    </citation>
    <scope>NUCLEOTIDE SEQUENCE [LARGE SCALE GENOMIC DNA]</scope>
    <source>
        <strain evidence="3">DSM 14684 / CIP 108061 / JCM 11494 / NBRC 100937 / ID131577</strain>
    </source>
</reference>
<proteinExistence type="predicted"/>
<evidence type="ECO:0000313" key="2">
    <source>
        <dbReference type="EMBL" id="ADB49936.1"/>
    </source>
</evidence>
<dbReference type="Proteomes" id="UP000008229">
    <property type="component" value="Chromosome"/>
</dbReference>
<keyword evidence="1" id="KW-1133">Transmembrane helix</keyword>
<keyword evidence="1" id="KW-0472">Membrane</keyword>
<protein>
    <submittedName>
        <fullName evidence="2">Uncharacterized protein</fullName>
    </submittedName>
</protein>
<dbReference type="RefSeq" id="WP_012932987.1">
    <property type="nucleotide sequence ID" value="NC_013739.1"/>
</dbReference>
<dbReference type="KEGG" id="cwo:Cwoe_1508"/>
<dbReference type="HOGENOM" id="CLU_791380_0_0_11"/>
<name>D3EZW0_CONWI</name>
<keyword evidence="3" id="KW-1185">Reference proteome</keyword>
<evidence type="ECO:0000313" key="3">
    <source>
        <dbReference type="Proteomes" id="UP000008229"/>
    </source>
</evidence>
<evidence type="ECO:0000256" key="1">
    <source>
        <dbReference type="SAM" id="Phobius"/>
    </source>
</evidence>
<dbReference type="AlphaFoldDB" id="D3EZW0"/>
<sequence>MSRRIDRRVRDAAPIRDEDVRSLPLDSEGELLNAIVEESRDAPDGFEAEAAPARRRSTRTRRIGMTLAATAAVGVFALVGVQLTSDGDLQTGPDRVWASSVLKVADAVPRLTIDANGWTVTRADEFHVDDGEMTFESGDLRADLTWRAAATHADYVADRAHSADRLPTVEVAGAQADVFKYKGTGAYNDFTALWKSGRYSLELRMGGEQVTQEQFVAALRALRPVSVDQWLSAMPSSVVKPADRANEVKQMLAGLPLPDGFDAGKLTEGDGVNDRYQLGAQVSGAVACAWIDQWATARDDGDAAAERAAAEALASSRRWPILNEMNAEGDYPEVLWDHADAVNGNGKVMGGKGAPVEVAAAEGLGCDQL</sequence>
<dbReference type="EMBL" id="CP001854">
    <property type="protein sequence ID" value="ADB49936.1"/>
    <property type="molecule type" value="Genomic_DNA"/>
</dbReference>
<dbReference type="OrthoDB" id="3779668at2"/>